<keyword evidence="3 4" id="KW-0732">Signal</keyword>
<dbReference type="SMART" id="SM00079">
    <property type="entry name" value="PBPe"/>
    <property type="match status" value="1"/>
</dbReference>
<gene>
    <name evidence="7" type="ORF">ACFP1H_06890</name>
</gene>
<evidence type="ECO:0000256" key="1">
    <source>
        <dbReference type="ARBA" id="ARBA00010333"/>
    </source>
</evidence>
<dbReference type="RefSeq" id="WP_137631052.1">
    <property type="nucleotide sequence ID" value="NZ_BJDO01000021.1"/>
</dbReference>
<dbReference type="Pfam" id="PF00497">
    <property type="entry name" value="SBP_bac_3"/>
    <property type="match status" value="1"/>
</dbReference>
<accession>A0ABW1TAB2</accession>
<reference evidence="8" key="1">
    <citation type="journal article" date="2019" name="Int. J. Syst. Evol. Microbiol.">
        <title>The Global Catalogue of Microorganisms (GCM) 10K type strain sequencing project: providing services to taxonomists for standard genome sequencing and annotation.</title>
        <authorList>
            <consortium name="The Broad Institute Genomics Platform"/>
            <consortium name="The Broad Institute Genome Sequencing Center for Infectious Disease"/>
            <person name="Wu L."/>
            <person name="Ma J."/>
        </authorList>
    </citation>
    <scope>NUCLEOTIDE SEQUENCE [LARGE SCALE GENOMIC DNA]</scope>
    <source>
        <strain evidence="8">CCM 8950</strain>
    </source>
</reference>
<organism evidence="7 8">
    <name type="scientific">Secundilactobacillus hailunensis</name>
    <dbReference type="NCBI Taxonomy" id="2559923"/>
    <lineage>
        <taxon>Bacteria</taxon>
        <taxon>Bacillati</taxon>
        <taxon>Bacillota</taxon>
        <taxon>Bacilli</taxon>
        <taxon>Lactobacillales</taxon>
        <taxon>Lactobacillaceae</taxon>
        <taxon>Secundilactobacillus</taxon>
    </lineage>
</organism>
<proteinExistence type="inferred from homology"/>
<dbReference type="InterPro" id="IPR051455">
    <property type="entry name" value="Bact_solute-bind_prot3"/>
</dbReference>
<comment type="similarity">
    <text evidence="1">Belongs to the bacterial solute-binding protein 3 family.</text>
</comment>
<dbReference type="PROSITE" id="PS51257">
    <property type="entry name" value="PROKAR_LIPOPROTEIN"/>
    <property type="match status" value="1"/>
</dbReference>
<evidence type="ECO:0000313" key="7">
    <source>
        <dbReference type="EMBL" id="MFC6254313.1"/>
    </source>
</evidence>
<sequence length="277" mass="29969">MKKVFRLVSIIVSSLALLLVLTACGSKSLANQNVMTRAKQTNTITWGVKADTKLFGLMDVKNGQIKGFEVDMAKALTKQILGPKGKADFVQVTSSTRMPLLRNGNIDAIMATTTITPQREKQVDFSRSYFDAGQSLLVKKGSPIKSVKDLNKNGATVIGVVGSNSVQNIAKFAPKAKVLQLSDYAQAVTALKSGQGEALTTDNGILGGMAVENPGYVLTGGAFTKEPYGIAINKHQPQFKRNLNSALTRVEQSGEYNRILKKWFGNVPGMNVKEMER</sequence>
<dbReference type="SUPFAM" id="SSF53850">
    <property type="entry name" value="Periplasmic binding protein-like II"/>
    <property type="match status" value="1"/>
</dbReference>
<evidence type="ECO:0000259" key="6">
    <source>
        <dbReference type="SMART" id="SM00079"/>
    </source>
</evidence>
<dbReference type="InterPro" id="IPR001320">
    <property type="entry name" value="Iontro_rcpt_C"/>
</dbReference>
<comment type="caution">
    <text evidence="7">The sequence shown here is derived from an EMBL/GenBank/DDBJ whole genome shotgun (WGS) entry which is preliminary data.</text>
</comment>
<dbReference type="InterPro" id="IPR001638">
    <property type="entry name" value="Solute-binding_3/MltF_N"/>
</dbReference>
<evidence type="ECO:0000259" key="5">
    <source>
        <dbReference type="SMART" id="SM00062"/>
    </source>
</evidence>
<evidence type="ECO:0000256" key="4">
    <source>
        <dbReference type="SAM" id="SignalP"/>
    </source>
</evidence>
<dbReference type="Proteomes" id="UP001596190">
    <property type="component" value="Unassembled WGS sequence"/>
</dbReference>
<dbReference type="SMART" id="SM00062">
    <property type="entry name" value="PBPb"/>
    <property type="match status" value="1"/>
</dbReference>
<feature type="signal peptide" evidence="4">
    <location>
        <begin position="1"/>
        <end position="30"/>
    </location>
</feature>
<keyword evidence="8" id="KW-1185">Reference proteome</keyword>
<dbReference type="PANTHER" id="PTHR30085:SF6">
    <property type="entry name" value="ABC TRANSPORTER GLUTAMINE-BINDING PROTEIN GLNH"/>
    <property type="match status" value="1"/>
</dbReference>
<dbReference type="PANTHER" id="PTHR30085">
    <property type="entry name" value="AMINO ACID ABC TRANSPORTER PERMEASE"/>
    <property type="match status" value="1"/>
</dbReference>
<evidence type="ECO:0000256" key="3">
    <source>
        <dbReference type="ARBA" id="ARBA00022729"/>
    </source>
</evidence>
<evidence type="ECO:0000313" key="8">
    <source>
        <dbReference type="Proteomes" id="UP001596190"/>
    </source>
</evidence>
<feature type="domain" description="Solute-binding protein family 3/N-terminal" evidence="5">
    <location>
        <begin position="43"/>
        <end position="267"/>
    </location>
</feature>
<feature type="domain" description="Ionotropic glutamate receptor C-terminal" evidence="6">
    <location>
        <begin position="52"/>
        <end position="266"/>
    </location>
</feature>
<dbReference type="Gene3D" id="3.40.190.10">
    <property type="entry name" value="Periplasmic binding protein-like II"/>
    <property type="match status" value="2"/>
</dbReference>
<dbReference type="EMBL" id="JBHSSA010000051">
    <property type="protein sequence ID" value="MFC6254313.1"/>
    <property type="molecule type" value="Genomic_DNA"/>
</dbReference>
<evidence type="ECO:0000256" key="2">
    <source>
        <dbReference type="ARBA" id="ARBA00022448"/>
    </source>
</evidence>
<keyword evidence="2" id="KW-0813">Transport</keyword>
<feature type="chain" id="PRO_5045850318" evidence="4">
    <location>
        <begin position="31"/>
        <end position="277"/>
    </location>
</feature>
<protein>
    <submittedName>
        <fullName evidence="7">Transporter substrate-binding domain-containing protein</fullName>
    </submittedName>
</protein>
<name>A0ABW1TAB2_9LACO</name>